<dbReference type="AlphaFoldDB" id="A0A9W9C8C2"/>
<accession>A0A9W9C8C2</accession>
<keyword evidence="3" id="KW-1185">Reference proteome</keyword>
<proteinExistence type="predicted"/>
<dbReference type="SUPFAM" id="SSF81383">
    <property type="entry name" value="F-box domain"/>
    <property type="match status" value="1"/>
</dbReference>
<evidence type="ECO:0000313" key="2">
    <source>
        <dbReference type="EMBL" id="KAJ4349641.1"/>
    </source>
</evidence>
<gene>
    <name evidence="2" type="ORF">N0V89_008258</name>
</gene>
<evidence type="ECO:0000313" key="3">
    <source>
        <dbReference type="Proteomes" id="UP001140513"/>
    </source>
</evidence>
<name>A0A9W9C8C2_9PLEO</name>
<evidence type="ECO:0000259" key="1">
    <source>
        <dbReference type="PROSITE" id="PS50181"/>
    </source>
</evidence>
<dbReference type="RefSeq" id="XP_056068571.1">
    <property type="nucleotide sequence ID" value="XM_056217015.1"/>
</dbReference>
<organism evidence="2 3">
    <name type="scientific">Didymosphaeria variabile</name>
    <dbReference type="NCBI Taxonomy" id="1932322"/>
    <lineage>
        <taxon>Eukaryota</taxon>
        <taxon>Fungi</taxon>
        <taxon>Dikarya</taxon>
        <taxon>Ascomycota</taxon>
        <taxon>Pezizomycotina</taxon>
        <taxon>Dothideomycetes</taxon>
        <taxon>Pleosporomycetidae</taxon>
        <taxon>Pleosporales</taxon>
        <taxon>Massarineae</taxon>
        <taxon>Didymosphaeriaceae</taxon>
        <taxon>Didymosphaeria</taxon>
    </lineage>
</organism>
<feature type="domain" description="F-box" evidence="1">
    <location>
        <begin position="1"/>
        <end position="47"/>
    </location>
</feature>
<sequence length="461" mass="52781">MELLELYYDVLIKILEEVEPEDLATLAQTSLGFNHFVAGNERLYKVHYLRNFDDPRRRTTDPEPNWIAELQQLVKLRKVLQSQSLDAKTEHYDFVLELVDTLIRTGSEYDGLSLNKEELTNLFSNPQNADTFLHKSSLYGRAGTEIQSQARNIEDRQRSARLHCIHGIPNDTTGRRTLSTHPFARSRVYDLRNYTKRSRWGPFRNDGSMRVDWELVESIMVVLGYNNGLCSRRYMDRFVLPWSSPFANIFQDRFAHLPSTNSPPPSPSLTKEPSLPLDLQDPYNISGIWARIVCFLDYDDLHHFNFNTTAVRTPEGQPYPPITMEEAVRHIMMQLEVTAVTAPGNNDDQTMPVVHFSGKARAVDTNMDANANSSIRGCVRTTAEGEVRWSTVWVFNGDEERWRSEAIQVGGLRSKRGVVGIWYDKSLDPHGPAGPTAFWKVSELRTESDEHGNGDNDWMDD</sequence>
<protein>
    <recommendedName>
        <fullName evidence="1">F-box domain-containing protein</fullName>
    </recommendedName>
</protein>
<dbReference type="EMBL" id="JAPEUX010000006">
    <property type="protein sequence ID" value="KAJ4349641.1"/>
    <property type="molecule type" value="Genomic_DNA"/>
</dbReference>
<dbReference type="InterPro" id="IPR036047">
    <property type="entry name" value="F-box-like_dom_sf"/>
</dbReference>
<dbReference type="PROSITE" id="PS50181">
    <property type="entry name" value="FBOX"/>
    <property type="match status" value="1"/>
</dbReference>
<comment type="caution">
    <text evidence="2">The sequence shown here is derived from an EMBL/GenBank/DDBJ whole genome shotgun (WGS) entry which is preliminary data.</text>
</comment>
<reference evidence="2" key="1">
    <citation type="submission" date="2022-10" db="EMBL/GenBank/DDBJ databases">
        <title>Tapping the CABI collections for fungal endophytes: first genome assemblies for Collariella, Neodidymelliopsis, Ascochyta clinopodiicola, Didymella pomorum, Didymosphaeria variabile, Neocosmospora piperis and Neocucurbitaria cava.</title>
        <authorList>
            <person name="Hill R."/>
        </authorList>
    </citation>
    <scope>NUCLEOTIDE SEQUENCE</scope>
    <source>
        <strain evidence="2">IMI 356815</strain>
    </source>
</reference>
<dbReference type="InterPro" id="IPR001810">
    <property type="entry name" value="F-box_dom"/>
</dbReference>
<dbReference type="OrthoDB" id="3226064at2759"/>
<dbReference type="GeneID" id="80911788"/>
<dbReference type="Pfam" id="PF00646">
    <property type="entry name" value="F-box"/>
    <property type="match status" value="1"/>
</dbReference>
<dbReference type="Proteomes" id="UP001140513">
    <property type="component" value="Unassembled WGS sequence"/>
</dbReference>